<proteinExistence type="predicted"/>
<gene>
    <name evidence="1" type="ORF">GCM10022226_68390</name>
</gene>
<name>A0ABP7J8Z6_9ACTN</name>
<organism evidence="1 2">
    <name type="scientific">Sphaerisporangium flaviroseum</name>
    <dbReference type="NCBI Taxonomy" id="509199"/>
    <lineage>
        <taxon>Bacteria</taxon>
        <taxon>Bacillati</taxon>
        <taxon>Actinomycetota</taxon>
        <taxon>Actinomycetes</taxon>
        <taxon>Streptosporangiales</taxon>
        <taxon>Streptosporangiaceae</taxon>
        <taxon>Sphaerisporangium</taxon>
    </lineage>
</organism>
<dbReference type="EMBL" id="BAAAZR010000039">
    <property type="protein sequence ID" value="GAA3836774.1"/>
    <property type="molecule type" value="Genomic_DNA"/>
</dbReference>
<keyword evidence="2" id="KW-1185">Reference proteome</keyword>
<dbReference type="RefSeq" id="WP_344950137.1">
    <property type="nucleotide sequence ID" value="NZ_BAAAZR010000039.1"/>
</dbReference>
<sequence>MYVITARLAPILAGPAPPDIDLLRSWLTAWRGHVDVGHAYVRGDVSGVSLVLYLSGADLSQAENGARALLDEALAGNANLLGWVVTHCAADFISAAMDTLFEAESTDQDEGL</sequence>
<accession>A0ABP7J8Z6</accession>
<dbReference type="Proteomes" id="UP001500888">
    <property type="component" value="Unassembled WGS sequence"/>
</dbReference>
<protein>
    <submittedName>
        <fullName evidence="1">Uncharacterized protein</fullName>
    </submittedName>
</protein>
<evidence type="ECO:0000313" key="2">
    <source>
        <dbReference type="Proteomes" id="UP001500888"/>
    </source>
</evidence>
<comment type="caution">
    <text evidence="1">The sequence shown here is derived from an EMBL/GenBank/DDBJ whole genome shotgun (WGS) entry which is preliminary data.</text>
</comment>
<reference evidence="2" key="1">
    <citation type="journal article" date="2019" name="Int. J. Syst. Evol. Microbiol.">
        <title>The Global Catalogue of Microorganisms (GCM) 10K type strain sequencing project: providing services to taxonomists for standard genome sequencing and annotation.</title>
        <authorList>
            <consortium name="The Broad Institute Genomics Platform"/>
            <consortium name="The Broad Institute Genome Sequencing Center for Infectious Disease"/>
            <person name="Wu L."/>
            <person name="Ma J."/>
        </authorList>
    </citation>
    <scope>NUCLEOTIDE SEQUENCE [LARGE SCALE GENOMIC DNA]</scope>
    <source>
        <strain evidence="2">JCM 16908</strain>
    </source>
</reference>
<evidence type="ECO:0000313" key="1">
    <source>
        <dbReference type="EMBL" id="GAA3836774.1"/>
    </source>
</evidence>